<dbReference type="STRING" id="1076935.U4LWD3"/>
<keyword evidence="10" id="KW-1185">Reference proteome</keyword>
<evidence type="ECO:0000313" key="9">
    <source>
        <dbReference type="EMBL" id="CCX33596.1"/>
    </source>
</evidence>
<reference evidence="9 10" key="1">
    <citation type="journal article" date="2013" name="PLoS Genet.">
        <title>The genome and development-dependent transcriptomes of Pyronema confluens: a window into fungal evolution.</title>
        <authorList>
            <person name="Traeger S."/>
            <person name="Altegoer F."/>
            <person name="Freitag M."/>
            <person name="Gabaldon T."/>
            <person name="Kempken F."/>
            <person name="Kumar A."/>
            <person name="Marcet-Houben M."/>
            <person name="Poggeler S."/>
            <person name="Stajich J.E."/>
            <person name="Nowrousian M."/>
        </authorList>
    </citation>
    <scope>NUCLEOTIDE SEQUENCE [LARGE SCALE GENOMIC DNA]</scope>
    <source>
        <strain evidence="10">CBS 100304</strain>
        <tissue evidence="9">Vegetative mycelium</tissue>
    </source>
</reference>
<evidence type="ECO:0000256" key="4">
    <source>
        <dbReference type="ARBA" id="ARBA00022824"/>
    </source>
</evidence>
<keyword evidence="4 7" id="KW-0256">Endoplasmic reticulum</keyword>
<evidence type="ECO:0000256" key="2">
    <source>
        <dbReference type="ARBA" id="ARBA00008917"/>
    </source>
</evidence>
<dbReference type="InterPro" id="IPR007599">
    <property type="entry name" value="DER1"/>
</dbReference>
<dbReference type="OMA" id="LWRCVTS"/>
<evidence type="ECO:0000313" key="10">
    <source>
        <dbReference type="Proteomes" id="UP000018144"/>
    </source>
</evidence>
<keyword evidence="6 7" id="KW-0472">Membrane</keyword>
<dbReference type="GO" id="GO:0005789">
    <property type="term" value="C:endoplasmic reticulum membrane"/>
    <property type="evidence" value="ECO:0007669"/>
    <property type="project" value="UniProtKB-SubCell"/>
</dbReference>
<feature type="transmembrane region" description="Helical" evidence="7">
    <location>
        <begin position="99"/>
        <end position="132"/>
    </location>
</feature>
<evidence type="ECO:0000256" key="7">
    <source>
        <dbReference type="RuleBase" id="RU363059"/>
    </source>
</evidence>
<evidence type="ECO:0000256" key="1">
    <source>
        <dbReference type="ARBA" id="ARBA00004477"/>
    </source>
</evidence>
<dbReference type="SUPFAM" id="SSF144091">
    <property type="entry name" value="Rhomboid-like"/>
    <property type="match status" value="1"/>
</dbReference>
<comment type="caution">
    <text evidence="7">Lacks conserved residue(s) required for the propagation of feature annotation.</text>
</comment>
<keyword evidence="3 7" id="KW-0812">Transmembrane</keyword>
<dbReference type="OrthoDB" id="19102at2759"/>
<dbReference type="eggNOG" id="KOG0858">
    <property type="taxonomic scope" value="Eukaryota"/>
</dbReference>
<protein>
    <recommendedName>
        <fullName evidence="7">Derlin</fullName>
    </recommendedName>
</protein>
<dbReference type="Pfam" id="PF04511">
    <property type="entry name" value="DER1"/>
    <property type="match status" value="1"/>
</dbReference>
<keyword evidence="5 7" id="KW-1133">Transmembrane helix</keyword>
<accession>U4LWD3</accession>
<name>U4LWD3_PYROM</name>
<organism evidence="9 10">
    <name type="scientific">Pyronema omphalodes (strain CBS 100304)</name>
    <name type="common">Pyronema confluens</name>
    <dbReference type="NCBI Taxonomy" id="1076935"/>
    <lineage>
        <taxon>Eukaryota</taxon>
        <taxon>Fungi</taxon>
        <taxon>Dikarya</taxon>
        <taxon>Ascomycota</taxon>
        <taxon>Pezizomycotina</taxon>
        <taxon>Pezizomycetes</taxon>
        <taxon>Pezizales</taxon>
        <taxon>Pyronemataceae</taxon>
        <taxon>Pyronema</taxon>
    </lineage>
</organism>
<dbReference type="Proteomes" id="UP000018144">
    <property type="component" value="Unassembled WGS sequence"/>
</dbReference>
<evidence type="ECO:0000256" key="5">
    <source>
        <dbReference type="ARBA" id="ARBA00022989"/>
    </source>
</evidence>
<comment type="function">
    <text evidence="7">May be involved in the degradation of misfolded endoplasmic reticulum (ER) luminal proteins.</text>
</comment>
<feature type="region of interest" description="Disordered" evidence="8">
    <location>
        <begin position="236"/>
        <end position="259"/>
    </location>
</feature>
<sequence>MADIGEFFSSAPPVSRALAGATLIISFSSHVLHLVNPMNFVYFPDYVFNTQSMQFWRLGTSFLLSRPQLGVLLDPFFLYRYASDCERVLLARKGDFTIFLLFVGSIIIALNTFLHSAYSFISPLMLALAYYWSAFEDPASRVNFFIATFPVKFLPWVMLLMSLVQGGDVINDLTGLVAAHAYLFLTDIWPRHGGGRNWLQWPADVVQGWWEVAERAVPAPPRVVPAAGPVRVGGIQGSTAVPGRAEGWRHRGQGQRLGS</sequence>
<dbReference type="AlphaFoldDB" id="U4LWD3"/>
<feature type="transmembrane region" description="Helical" evidence="7">
    <location>
        <begin position="144"/>
        <end position="164"/>
    </location>
</feature>
<proteinExistence type="inferred from homology"/>
<dbReference type="InterPro" id="IPR035952">
    <property type="entry name" value="Rhomboid-like_sf"/>
</dbReference>
<gene>
    <name evidence="9" type="ORF">PCON_01467</name>
</gene>
<evidence type="ECO:0000256" key="8">
    <source>
        <dbReference type="SAM" id="MobiDB-lite"/>
    </source>
</evidence>
<dbReference type="PANTHER" id="PTHR11009">
    <property type="entry name" value="DER1-LIKE PROTEIN, DERLIN"/>
    <property type="match status" value="1"/>
</dbReference>
<evidence type="ECO:0000256" key="3">
    <source>
        <dbReference type="ARBA" id="ARBA00022692"/>
    </source>
</evidence>
<comment type="subcellular location">
    <subcellularLocation>
        <location evidence="1 7">Endoplasmic reticulum membrane</location>
        <topology evidence="1 7">Multi-pass membrane protein</topology>
    </subcellularLocation>
</comment>
<dbReference type="GO" id="GO:0006950">
    <property type="term" value="P:response to stress"/>
    <property type="evidence" value="ECO:0007669"/>
    <property type="project" value="UniProtKB-ARBA"/>
</dbReference>
<comment type="similarity">
    <text evidence="2 7">Belongs to the derlin family.</text>
</comment>
<dbReference type="EMBL" id="HF936139">
    <property type="protein sequence ID" value="CCX33596.1"/>
    <property type="molecule type" value="Genomic_DNA"/>
</dbReference>
<evidence type="ECO:0000256" key="6">
    <source>
        <dbReference type="ARBA" id="ARBA00023136"/>
    </source>
</evidence>